<feature type="domain" description="DHHA1" evidence="2">
    <location>
        <begin position="242"/>
        <end position="312"/>
    </location>
</feature>
<evidence type="ECO:0000313" key="4">
    <source>
        <dbReference type="Proteomes" id="UP000288215"/>
    </source>
</evidence>
<dbReference type="Pfam" id="PF02272">
    <property type="entry name" value="DHHA1"/>
    <property type="match status" value="1"/>
</dbReference>
<dbReference type="Proteomes" id="UP000288215">
    <property type="component" value="Unassembled WGS sequence"/>
</dbReference>
<proteinExistence type="predicted"/>
<evidence type="ECO:0000259" key="1">
    <source>
        <dbReference type="Pfam" id="PF01368"/>
    </source>
</evidence>
<protein>
    <submittedName>
        <fullName evidence="3">Uncharacterized protein</fullName>
    </submittedName>
</protein>
<dbReference type="InterPro" id="IPR001667">
    <property type="entry name" value="DDH_dom"/>
</dbReference>
<sequence>MDWIIAHGDTDGICSAAIALAARKGSEVFFSHPSGLAEDLKQVEGNVVICDIALSSTFLQEAMAELKRIAAGGGSILYIDHHPLPRGFRKEDFPGKMAISTMSCTSELTYLEFKDLIPSDMSRVAIYGAIGDYMDNTYEIRRLLLDWEKRSMYLESGLLIQAIDAGGRDYETKRKMVSFLATNRTPSSDQEIVEKAIAEAISEEEMRKRVREEVKVFGSLAYVLDLKWSMGKSAVYARAYGKRPVGIGAETRKGRVDMSIRTSSEQIDLNELLQEIAPKHNGSGGGHPMAAGARVPEGKFFEFLEDFNALVEKNERKRTVEY</sequence>
<organism evidence="3 4">
    <name type="scientific">Methanosuratincola subterraneus</name>
    <dbReference type="NCBI Taxonomy" id="2593994"/>
    <lineage>
        <taxon>Archaea</taxon>
        <taxon>Thermoproteota</taxon>
        <taxon>Methanosuratincolia</taxon>
        <taxon>Candidatus Methanomethylicales</taxon>
        <taxon>Candidatus Methanomethylicaceae</taxon>
        <taxon>Candidatus Methanosuratincola (ex Vanwonterghem et al. 2016)</taxon>
    </lineage>
</organism>
<evidence type="ECO:0000313" key="3">
    <source>
        <dbReference type="EMBL" id="RWX73092.1"/>
    </source>
</evidence>
<feature type="domain" description="DDH" evidence="1">
    <location>
        <begin position="4"/>
        <end position="111"/>
    </location>
</feature>
<dbReference type="AlphaFoldDB" id="A0A3S3S7D1"/>
<gene>
    <name evidence="3" type="ORF">Metus_1066</name>
</gene>
<dbReference type="EMBL" id="RXGA01000003">
    <property type="protein sequence ID" value="RWX73092.1"/>
    <property type="molecule type" value="Genomic_DNA"/>
</dbReference>
<dbReference type="PANTHER" id="PTHR42146:SF1">
    <property type="entry name" value="OLIGORIBONUCLEASE NRNB"/>
    <property type="match status" value="1"/>
</dbReference>
<dbReference type="Gene3D" id="3.10.310.30">
    <property type="match status" value="1"/>
</dbReference>
<dbReference type="GO" id="GO:0003676">
    <property type="term" value="F:nucleic acid binding"/>
    <property type="evidence" value="ECO:0007669"/>
    <property type="project" value="InterPro"/>
</dbReference>
<dbReference type="SUPFAM" id="SSF64182">
    <property type="entry name" value="DHH phosphoesterases"/>
    <property type="match status" value="1"/>
</dbReference>
<evidence type="ECO:0000259" key="2">
    <source>
        <dbReference type="Pfam" id="PF02272"/>
    </source>
</evidence>
<name>A0A3S3S7D1_METS7</name>
<dbReference type="PANTHER" id="PTHR42146">
    <property type="entry name" value="3',5'-CYCLIC-NUCLEOTIDE PHOSPHODIESTERASE"/>
    <property type="match status" value="1"/>
</dbReference>
<dbReference type="Pfam" id="PF01368">
    <property type="entry name" value="DHH"/>
    <property type="match status" value="1"/>
</dbReference>
<dbReference type="InterPro" id="IPR003156">
    <property type="entry name" value="DHHA1_dom"/>
</dbReference>
<reference evidence="3 4" key="1">
    <citation type="submission" date="2018-12" db="EMBL/GenBank/DDBJ databases">
        <title>The complete genome of the methanogenic archaea of the candidate phylum Verstraetearchaeota, obtained from the metagenome of underground thermal water.</title>
        <authorList>
            <person name="Kadnikov V.V."/>
            <person name="Mardanov A.V."/>
            <person name="Beletsky A.V."/>
            <person name="Karnachuk O.V."/>
            <person name="Ravin N.V."/>
        </authorList>
    </citation>
    <scope>NUCLEOTIDE SEQUENCE [LARGE SCALE GENOMIC DNA]</scope>
    <source>
        <strain evidence="3">Ch88</strain>
    </source>
</reference>
<comment type="caution">
    <text evidence="3">The sequence shown here is derived from an EMBL/GenBank/DDBJ whole genome shotgun (WGS) entry which is preliminary data.</text>
</comment>
<accession>A0A3S3S7D1</accession>
<dbReference type="InterPro" id="IPR038763">
    <property type="entry name" value="DHH_sf"/>
</dbReference>
<dbReference type="InterPro" id="IPR052968">
    <property type="entry name" value="Nucleotide_metab_enz"/>
</dbReference>